<dbReference type="Proteomes" id="UP000310200">
    <property type="component" value="Unassembled WGS sequence"/>
</dbReference>
<dbReference type="AlphaFoldDB" id="A0A4S2KKK7"/>
<sequence length="90" mass="9517">MKFFIVLFAIVAVASAGHLAQHIHIAGQPAIPAPHAAPLALHGNDHTTRLHYSGPHVGHPHLVGVDHLIPAPHYEPSIVNVAVHGHGHGY</sequence>
<feature type="chain" id="PRO_5020672395" evidence="1">
    <location>
        <begin position="17"/>
        <end position="90"/>
    </location>
</feature>
<proteinExistence type="predicted"/>
<organism evidence="2 3">
    <name type="scientific">Temnothorax longispinosus</name>
    <dbReference type="NCBI Taxonomy" id="300112"/>
    <lineage>
        <taxon>Eukaryota</taxon>
        <taxon>Metazoa</taxon>
        <taxon>Ecdysozoa</taxon>
        <taxon>Arthropoda</taxon>
        <taxon>Hexapoda</taxon>
        <taxon>Insecta</taxon>
        <taxon>Pterygota</taxon>
        <taxon>Neoptera</taxon>
        <taxon>Endopterygota</taxon>
        <taxon>Hymenoptera</taxon>
        <taxon>Apocrita</taxon>
        <taxon>Aculeata</taxon>
        <taxon>Formicoidea</taxon>
        <taxon>Formicidae</taxon>
        <taxon>Myrmicinae</taxon>
        <taxon>Temnothorax</taxon>
    </lineage>
</organism>
<evidence type="ECO:0000256" key="1">
    <source>
        <dbReference type="SAM" id="SignalP"/>
    </source>
</evidence>
<dbReference type="EMBL" id="QBLH01002107">
    <property type="protein sequence ID" value="TGZ49726.1"/>
    <property type="molecule type" value="Genomic_DNA"/>
</dbReference>
<feature type="signal peptide" evidence="1">
    <location>
        <begin position="1"/>
        <end position="16"/>
    </location>
</feature>
<comment type="caution">
    <text evidence="2">The sequence shown here is derived from an EMBL/GenBank/DDBJ whole genome shotgun (WGS) entry which is preliminary data.</text>
</comment>
<accession>A0A4S2KKK7</accession>
<name>A0A4S2KKK7_9HYME</name>
<keyword evidence="1" id="KW-0732">Signal</keyword>
<evidence type="ECO:0000313" key="3">
    <source>
        <dbReference type="Proteomes" id="UP000310200"/>
    </source>
</evidence>
<protein>
    <submittedName>
        <fullName evidence="2">Uncharacterized protein</fullName>
    </submittedName>
</protein>
<keyword evidence="3" id="KW-1185">Reference proteome</keyword>
<evidence type="ECO:0000313" key="2">
    <source>
        <dbReference type="EMBL" id="TGZ49726.1"/>
    </source>
</evidence>
<gene>
    <name evidence="2" type="ORF">DBV15_01328</name>
</gene>
<reference evidence="2 3" key="1">
    <citation type="journal article" date="2019" name="Philos. Trans. R. Soc. Lond., B, Biol. Sci.">
        <title>Ant behaviour and brain gene expression of defending hosts depend on the ecological success of the intruding social parasite.</title>
        <authorList>
            <person name="Kaur R."/>
            <person name="Stoldt M."/>
            <person name="Jongepier E."/>
            <person name="Feldmeyer B."/>
            <person name="Menzel F."/>
            <person name="Bornberg-Bauer E."/>
            <person name="Foitzik S."/>
        </authorList>
    </citation>
    <scope>NUCLEOTIDE SEQUENCE [LARGE SCALE GENOMIC DNA]</scope>
    <source>
        <tissue evidence="2">Whole body</tissue>
    </source>
</reference>